<reference evidence="5 6" key="2">
    <citation type="journal article" date="2016" name="Genome Announc.">
        <title>Draft Genome Sequences of Streptomyces scabiei S58, Streptomyces turgidiscabies T45, and Streptomyces acidiscabies a10, the Pathogens of Potato Common Scab, Isolated in Japan.</title>
        <authorList>
            <person name="Tomihama T."/>
            <person name="Nishi Y."/>
            <person name="Sakai M."/>
            <person name="Ikenaga M."/>
            <person name="Okubo T."/>
            <person name="Ikeda S."/>
        </authorList>
    </citation>
    <scope>NUCLEOTIDE SEQUENCE [LARGE SCALE GENOMIC DNA]</scope>
    <source>
        <strain evidence="5 6">S58</strain>
    </source>
</reference>
<dbReference type="AlphaFoldDB" id="A0A100JHN4"/>
<dbReference type="SUPFAM" id="SSF52518">
    <property type="entry name" value="Thiamin diphosphate-binding fold (THDP-binding)"/>
    <property type="match status" value="1"/>
</dbReference>
<dbReference type="PANTHER" id="PTHR11516">
    <property type="entry name" value="PYRUVATE DEHYDROGENASE E1 COMPONENT, ALPHA SUBUNIT BACTERIAL AND ORGANELLAR"/>
    <property type="match status" value="1"/>
</dbReference>
<dbReference type="InterPro" id="IPR001017">
    <property type="entry name" value="DH_E1"/>
</dbReference>
<sequence length="334" mass="35705">MAQRASTASKKSAQVTARVIKDLHERMVRIRLFETEAGKLMETGKLPGFLHLYVGQEAVAAGVMAALRDDDQITSTHRGHGHAVAKGVGLREMYAELYGRVTGACLGRGGSMHINDVTRGMLGANGIVGAGVPIAVGAAFAARYKGEDSVAVTFFGDGATNIGAFHEGANMAAVLDLPVVFVCENNGYAEFTPQSRHMLLTDVAERAAAYGMPGVVVDGMDAVAVHRAAGEAVERARSGGGPMMIEAKTYRFYDHQGVKGLRHPYRSDEEVAEWRARDPIDLLEARAVADGTATRAELDDTWRRTREEIAEAIAYAETSPLPDTADLLANVYSG</sequence>
<dbReference type="GO" id="GO:0006086">
    <property type="term" value="P:pyruvate decarboxylation to acetyl-CoA"/>
    <property type="evidence" value="ECO:0007669"/>
    <property type="project" value="TreeGrafter"/>
</dbReference>
<evidence type="ECO:0000313" key="5">
    <source>
        <dbReference type="EMBL" id="GAQ59699.1"/>
    </source>
</evidence>
<organism evidence="5 6">
    <name type="scientific">Streptomyces scabiei</name>
    <dbReference type="NCBI Taxonomy" id="1930"/>
    <lineage>
        <taxon>Bacteria</taxon>
        <taxon>Bacillati</taxon>
        <taxon>Actinomycetota</taxon>
        <taxon>Actinomycetes</taxon>
        <taxon>Kitasatosporales</taxon>
        <taxon>Streptomycetaceae</taxon>
        <taxon>Streptomyces</taxon>
    </lineage>
</organism>
<reference evidence="6" key="1">
    <citation type="submission" date="2015-11" db="EMBL/GenBank/DDBJ databases">
        <authorList>
            <consortium name="Cross-ministerial Strategic Innovation Promotion Program (SIP) consortium"/>
            <person name="Tomihama T."/>
            <person name="Ikenaga M."/>
            <person name="Sakai M."/>
            <person name="Okubo T."/>
            <person name="Ikeda S."/>
        </authorList>
    </citation>
    <scope>NUCLEOTIDE SEQUENCE [LARGE SCALE GENOMIC DNA]</scope>
    <source>
        <strain evidence="6">S58</strain>
    </source>
</reference>
<reference evidence="6" key="3">
    <citation type="submission" date="2016-02" db="EMBL/GenBank/DDBJ databases">
        <title>Draft genome of pathogenic Streptomyces sp. in Japan.</title>
        <authorList>
            <person name="Tomihama T."/>
            <person name="Ikenaga M."/>
            <person name="Sakai M."/>
            <person name="Okubo T."/>
            <person name="Ikeda S."/>
        </authorList>
    </citation>
    <scope>NUCLEOTIDE SEQUENCE [LARGE SCALE GENOMIC DNA]</scope>
    <source>
        <strain evidence="6">S58</strain>
    </source>
</reference>
<feature type="domain" description="Dehydrogenase E1 component" evidence="4">
    <location>
        <begin position="25"/>
        <end position="322"/>
    </location>
</feature>
<accession>A0A100JHN4</accession>
<protein>
    <submittedName>
        <fullName evidence="5">Acetoin:2,6-dichlorophenolindophenol oxidoreductase subunit alpha</fullName>
    </submittedName>
</protein>
<dbReference type="InterPro" id="IPR029061">
    <property type="entry name" value="THDP-binding"/>
</dbReference>
<comment type="cofactor">
    <cofactor evidence="1">
        <name>thiamine diphosphate</name>
        <dbReference type="ChEBI" id="CHEBI:58937"/>
    </cofactor>
</comment>
<dbReference type="InterPro" id="IPR050642">
    <property type="entry name" value="PDH_E1_Alpha_Subunit"/>
</dbReference>
<dbReference type="RefSeq" id="WP_059077903.1">
    <property type="nucleotide sequence ID" value="NZ_BCMM01000001.1"/>
</dbReference>
<evidence type="ECO:0000256" key="3">
    <source>
        <dbReference type="ARBA" id="ARBA00023052"/>
    </source>
</evidence>
<name>A0A100JHN4_STRSC</name>
<evidence type="ECO:0000256" key="2">
    <source>
        <dbReference type="ARBA" id="ARBA00023002"/>
    </source>
</evidence>
<dbReference type="EMBL" id="BCMM01000001">
    <property type="protein sequence ID" value="GAQ59699.1"/>
    <property type="molecule type" value="Genomic_DNA"/>
</dbReference>
<evidence type="ECO:0000259" key="4">
    <source>
        <dbReference type="Pfam" id="PF00676"/>
    </source>
</evidence>
<dbReference type="Proteomes" id="UP000067448">
    <property type="component" value="Unassembled WGS sequence"/>
</dbReference>
<keyword evidence="3" id="KW-0786">Thiamine pyrophosphate</keyword>
<evidence type="ECO:0000313" key="6">
    <source>
        <dbReference type="Proteomes" id="UP000067448"/>
    </source>
</evidence>
<dbReference type="GO" id="GO:0000287">
    <property type="term" value="F:magnesium ion binding"/>
    <property type="evidence" value="ECO:0007669"/>
    <property type="project" value="UniProtKB-ARBA"/>
</dbReference>
<dbReference type="PANTHER" id="PTHR11516:SF60">
    <property type="entry name" value="PYRUVATE DEHYDROGENASE E1 COMPONENT SUBUNIT ALPHA"/>
    <property type="match status" value="1"/>
</dbReference>
<evidence type="ECO:0000256" key="1">
    <source>
        <dbReference type="ARBA" id="ARBA00001964"/>
    </source>
</evidence>
<dbReference type="CDD" id="cd02000">
    <property type="entry name" value="TPP_E1_PDC_ADC_BCADC"/>
    <property type="match status" value="1"/>
</dbReference>
<dbReference type="Pfam" id="PF00676">
    <property type="entry name" value="E1_dh"/>
    <property type="match status" value="1"/>
</dbReference>
<proteinExistence type="predicted"/>
<comment type="caution">
    <text evidence="5">The sequence shown here is derived from an EMBL/GenBank/DDBJ whole genome shotgun (WGS) entry which is preliminary data.</text>
</comment>
<dbReference type="GO" id="GO:0004739">
    <property type="term" value="F:pyruvate dehydrogenase (acetyl-transferring) activity"/>
    <property type="evidence" value="ECO:0007669"/>
    <property type="project" value="TreeGrafter"/>
</dbReference>
<dbReference type="Gene3D" id="3.40.50.970">
    <property type="match status" value="1"/>
</dbReference>
<gene>
    <name evidence="5" type="primary">acoA</name>
    <name evidence="5" type="ORF">SsS58_00037</name>
</gene>
<keyword evidence="2" id="KW-0560">Oxidoreductase</keyword>